<reference evidence="1" key="1">
    <citation type="submission" date="2015-12" db="EMBL/GenBank/DDBJ databases">
        <title>Update maize B73 reference genome by single molecule sequencing technologies.</title>
        <authorList>
            <consortium name="Maize Genome Sequencing Project"/>
            <person name="Ware D."/>
        </authorList>
    </citation>
    <scope>NUCLEOTIDE SEQUENCE</scope>
    <source>
        <tissue evidence="1">Seedling</tissue>
    </source>
</reference>
<proteinExistence type="predicted"/>
<accession>A0A1D6M327</accession>
<sequence>MPRPRIPLRPRPPVSPVPAHWAPRVPIAYRPDPAAPPPPCFFHTISNPTTTHAAPKRSPVLRLAWLRCAAHTEPLAVAARLGSAPTDRSIRPAVGAMASPNPEAAGLQAVAVAGAGEGGSSSSLSAVAGAAALSGELVPRRALALRKERVCTAKERISRMPPCAAGKRSSIYRGVTRTDFGPSIGIGGQVDMRLTFGTKARGIRIRTKRANRVSDYARDLEEMQMISKEDYLVSLRRKSSAFYRGLPKYRGLLRQLHNSRWDTSLGLGNDYMSLSCGKDIMLDGKFAGSFGLERKIDLTNYIRWWLPKKTRQSDTSKTEEIADEIRAIESSMQQTEPYKLPSLGFSSPSKPSSMGLSACSILSQSDAFKSFLEKSTKLSEECSLSKEIVEGKTVASVPATGYDTGAININMNELLVQRSTYSMAPVMPTPMKSTWSPADPSVDPLFWSNFVLPSSQPVTMATITTTTFAKNEVSSSDPFQSQE</sequence>
<dbReference type="ExpressionAtlas" id="A0A1D6M327">
    <property type="expression patterns" value="baseline and differential"/>
</dbReference>
<dbReference type="EMBL" id="CM000782">
    <property type="protein sequence ID" value="AQK85589.1"/>
    <property type="molecule type" value="Genomic_DNA"/>
</dbReference>
<name>A0A1D6M327_MAIZE</name>
<dbReference type="PANTHER" id="PTHR32467">
    <property type="entry name" value="AP2-LIKE ETHYLENE-RESPONSIVE TRANSCRIPTION FACTOR"/>
    <property type="match status" value="1"/>
</dbReference>
<dbReference type="AlphaFoldDB" id="A0A1D6M327"/>
<dbReference type="STRING" id="4577.A0A1D6M327"/>
<protein>
    <submittedName>
        <fullName evidence="1">Dwarf &amp; irregular leaf1</fullName>
    </submittedName>
</protein>
<dbReference type="InParanoid" id="A0A1D6M327"/>
<dbReference type="PANTHER" id="PTHR32467:SF32">
    <property type="entry name" value="AP2-LIKE ETHYLENE-RESPONSIVE TRANSCRIPTION FACTOR SMOS1"/>
    <property type="match status" value="1"/>
</dbReference>
<dbReference type="EMBL" id="CM000782">
    <property type="protein sequence ID" value="AQK85585.1"/>
    <property type="molecule type" value="Genomic_DNA"/>
</dbReference>
<gene>
    <name evidence="1" type="ORF">ZEAMMB73_Zm00001d038087</name>
</gene>
<organism evidence="1">
    <name type="scientific">Zea mays</name>
    <name type="common">Maize</name>
    <dbReference type="NCBI Taxonomy" id="4577"/>
    <lineage>
        <taxon>Eukaryota</taxon>
        <taxon>Viridiplantae</taxon>
        <taxon>Streptophyta</taxon>
        <taxon>Embryophyta</taxon>
        <taxon>Tracheophyta</taxon>
        <taxon>Spermatophyta</taxon>
        <taxon>Magnoliopsida</taxon>
        <taxon>Liliopsida</taxon>
        <taxon>Poales</taxon>
        <taxon>Poaceae</taxon>
        <taxon>PACMAD clade</taxon>
        <taxon>Panicoideae</taxon>
        <taxon>Andropogonodae</taxon>
        <taxon>Andropogoneae</taxon>
        <taxon>Tripsacinae</taxon>
        <taxon>Zea</taxon>
    </lineage>
</organism>
<dbReference type="IntAct" id="A0A1D6M327">
    <property type="interactions" value="2"/>
</dbReference>
<evidence type="ECO:0000313" key="1">
    <source>
        <dbReference type="EMBL" id="AQK85585.1"/>
    </source>
</evidence>